<feature type="transmembrane region" description="Helical" evidence="6">
    <location>
        <begin position="211"/>
        <end position="231"/>
    </location>
</feature>
<dbReference type="SUPFAM" id="SSF103473">
    <property type="entry name" value="MFS general substrate transporter"/>
    <property type="match status" value="1"/>
</dbReference>
<feature type="region of interest" description="Disordered" evidence="5">
    <location>
        <begin position="49"/>
        <end position="87"/>
    </location>
</feature>
<keyword evidence="3 6" id="KW-1133">Transmembrane helix</keyword>
<dbReference type="GeneID" id="27698469"/>
<feature type="transmembrane region" description="Helical" evidence="6">
    <location>
        <begin position="304"/>
        <end position="326"/>
    </location>
</feature>
<feature type="transmembrane region" description="Helical" evidence="6">
    <location>
        <begin position="490"/>
        <end position="509"/>
    </location>
</feature>
<dbReference type="Proteomes" id="UP000053789">
    <property type="component" value="Unassembled WGS sequence"/>
</dbReference>
<dbReference type="PANTHER" id="PTHR23502">
    <property type="entry name" value="MAJOR FACILITATOR SUPERFAMILY"/>
    <property type="match status" value="1"/>
</dbReference>
<organism evidence="8 9">
    <name type="scientific">Cladophialophora bantiana (strain ATCC 10958 / CBS 173.52 / CDC B-1940 / NIH 8579)</name>
    <name type="common">Xylohypha bantiana</name>
    <dbReference type="NCBI Taxonomy" id="1442370"/>
    <lineage>
        <taxon>Eukaryota</taxon>
        <taxon>Fungi</taxon>
        <taxon>Dikarya</taxon>
        <taxon>Ascomycota</taxon>
        <taxon>Pezizomycotina</taxon>
        <taxon>Eurotiomycetes</taxon>
        <taxon>Chaetothyriomycetidae</taxon>
        <taxon>Chaetothyriales</taxon>
        <taxon>Herpotrichiellaceae</taxon>
        <taxon>Cladophialophora</taxon>
    </lineage>
</organism>
<evidence type="ECO:0000256" key="3">
    <source>
        <dbReference type="ARBA" id="ARBA00022989"/>
    </source>
</evidence>
<dbReference type="EMBL" id="KN846986">
    <property type="protein sequence ID" value="KIW94225.1"/>
    <property type="molecule type" value="Genomic_DNA"/>
</dbReference>
<dbReference type="Gene3D" id="1.20.1250.20">
    <property type="entry name" value="MFS general substrate transporter like domains"/>
    <property type="match status" value="1"/>
</dbReference>
<evidence type="ECO:0000256" key="1">
    <source>
        <dbReference type="ARBA" id="ARBA00004141"/>
    </source>
</evidence>
<dbReference type="InterPro" id="IPR020846">
    <property type="entry name" value="MFS_dom"/>
</dbReference>
<accession>A0A0D2HTP5</accession>
<keyword evidence="4 6" id="KW-0472">Membrane</keyword>
<feature type="transmembrane region" description="Helical" evidence="6">
    <location>
        <begin position="582"/>
        <end position="603"/>
    </location>
</feature>
<feature type="compositionally biased region" description="Polar residues" evidence="5">
    <location>
        <begin position="109"/>
        <end position="129"/>
    </location>
</feature>
<evidence type="ECO:0000256" key="2">
    <source>
        <dbReference type="ARBA" id="ARBA00022692"/>
    </source>
</evidence>
<feature type="transmembrane region" description="Helical" evidence="6">
    <location>
        <begin position="176"/>
        <end position="199"/>
    </location>
</feature>
<feature type="transmembrane region" description="Helical" evidence="6">
    <location>
        <begin position="338"/>
        <end position="363"/>
    </location>
</feature>
<dbReference type="CDD" id="cd17323">
    <property type="entry name" value="MFS_Tpo1_MDR_like"/>
    <property type="match status" value="1"/>
</dbReference>
<dbReference type="GO" id="GO:0005886">
    <property type="term" value="C:plasma membrane"/>
    <property type="evidence" value="ECO:0007669"/>
    <property type="project" value="TreeGrafter"/>
</dbReference>
<name>A0A0D2HTP5_CLAB1</name>
<feature type="transmembrane region" description="Helical" evidence="6">
    <location>
        <begin position="559"/>
        <end position="576"/>
    </location>
</feature>
<feature type="transmembrane region" description="Helical" evidence="6">
    <location>
        <begin position="243"/>
        <end position="264"/>
    </location>
</feature>
<gene>
    <name evidence="8" type="ORF">Z519_05541</name>
</gene>
<evidence type="ECO:0000256" key="4">
    <source>
        <dbReference type="ARBA" id="ARBA00023136"/>
    </source>
</evidence>
<feature type="transmembrane region" description="Helical" evidence="6">
    <location>
        <begin position="270"/>
        <end position="292"/>
    </location>
</feature>
<dbReference type="Pfam" id="PF07690">
    <property type="entry name" value="MFS_1"/>
    <property type="match status" value="1"/>
</dbReference>
<dbReference type="HOGENOM" id="CLU_008455_11_1_1"/>
<evidence type="ECO:0000313" key="9">
    <source>
        <dbReference type="Proteomes" id="UP000053789"/>
    </source>
</evidence>
<dbReference type="PROSITE" id="PS50850">
    <property type="entry name" value="MFS"/>
    <property type="match status" value="1"/>
</dbReference>
<keyword evidence="2 6" id="KW-0812">Transmembrane</keyword>
<feature type="transmembrane region" description="Helical" evidence="6">
    <location>
        <begin position="402"/>
        <end position="430"/>
    </location>
</feature>
<reference evidence="8" key="1">
    <citation type="submission" date="2015-01" db="EMBL/GenBank/DDBJ databases">
        <title>The Genome Sequence of Cladophialophora bantiana CBS 173.52.</title>
        <authorList>
            <consortium name="The Broad Institute Genomics Platform"/>
            <person name="Cuomo C."/>
            <person name="de Hoog S."/>
            <person name="Gorbushina A."/>
            <person name="Stielow B."/>
            <person name="Teixiera M."/>
            <person name="Abouelleil A."/>
            <person name="Chapman S.B."/>
            <person name="Priest M."/>
            <person name="Young S.K."/>
            <person name="Wortman J."/>
            <person name="Nusbaum C."/>
            <person name="Birren B."/>
        </authorList>
    </citation>
    <scope>NUCLEOTIDE SEQUENCE [LARGE SCALE GENOMIC DNA]</scope>
    <source>
        <strain evidence="8">CBS 173.52</strain>
    </source>
</reference>
<evidence type="ECO:0000256" key="6">
    <source>
        <dbReference type="SAM" id="Phobius"/>
    </source>
</evidence>
<dbReference type="PANTHER" id="PTHR23502:SF23">
    <property type="entry name" value="FLUCONAZOLE RESISTANCE PROTEIN 1"/>
    <property type="match status" value="1"/>
</dbReference>
<dbReference type="AlphaFoldDB" id="A0A0D2HTP5"/>
<proteinExistence type="predicted"/>
<evidence type="ECO:0000259" key="7">
    <source>
        <dbReference type="PROSITE" id="PS50850"/>
    </source>
</evidence>
<sequence length="620" mass="69009">MEDLFRDTVVGQILRLVTGRRILQYPEERDPSIWQRYLNVEKSANMAIHGSTAPPQQGEKELPSTSSSGPATPPTEEKEQQQGTSPYYDQAAIPAEAEEQLALQSASQHTIPNLHTISRRSSGSASTANEVEYVPVNTLSGTRVDPEKGRNADIVDWYGSDDPENPRNWSRIKKTWVTFEICLLTFSVYIGSSIYTAGILDVSRVFGVSRVAATLGLTLFVLGYGVGPMFLSPLSELPQTGRGPIYIGTLALFVILQIPTALATNFGMLLAFRFITGFVGSPPLATGGATIGDMYSPAKRTYGMAVWGIGAVCGPVMGPLVGGFAAESEGWTWTIWELMWLSGFTLLLLLFLLPETSSANILYRRTMRLRKLTGNHKLMCEPQLIGEQMTPREIMMMTLVRPFLFCFTEPMVFLLNMYIALIYGLLYIWFESFPIVFSGIYGFSLGLEGTAFLGILIGVLITLPPFIWYQRKYIEPKFNEEGELRPEWRLPPSFVGAFAIPICLFWFGWSARSDIHWIMPIIGTAWFSVGAFLLFNSVLNYLADAYPAYAASVLAGNDFFRSSFGAAFPLFATAMYENLGVGWASSTLGFLAITFIPIPFFLFKYGERLRMKSTYAQKNY</sequence>
<comment type="subcellular location">
    <subcellularLocation>
        <location evidence="1">Membrane</location>
        <topology evidence="1">Multi-pass membrane protein</topology>
    </subcellularLocation>
</comment>
<dbReference type="RefSeq" id="XP_016620894.1">
    <property type="nucleotide sequence ID" value="XM_016763281.1"/>
</dbReference>
<dbReference type="InterPro" id="IPR036259">
    <property type="entry name" value="MFS_trans_sf"/>
</dbReference>
<evidence type="ECO:0000256" key="5">
    <source>
        <dbReference type="SAM" id="MobiDB-lite"/>
    </source>
</evidence>
<feature type="domain" description="Major facilitator superfamily (MFS) profile" evidence="7">
    <location>
        <begin position="177"/>
        <end position="609"/>
    </location>
</feature>
<protein>
    <recommendedName>
        <fullName evidence="7">Major facilitator superfamily (MFS) profile domain-containing protein</fullName>
    </recommendedName>
</protein>
<feature type="transmembrane region" description="Helical" evidence="6">
    <location>
        <begin position="515"/>
        <end position="539"/>
    </location>
</feature>
<dbReference type="OrthoDB" id="3357846at2759"/>
<evidence type="ECO:0000313" key="8">
    <source>
        <dbReference type="EMBL" id="KIW94225.1"/>
    </source>
</evidence>
<dbReference type="GO" id="GO:1990961">
    <property type="term" value="P:xenobiotic detoxification by transmembrane export across the plasma membrane"/>
    <property type="evidence" value="ECO:0007669"/>
    <property type="project" value="TreeGrafter"/>
</dbReference>
<feature type="region of interest" description="Disordered" evidence="5">
    <location>
        <begin position="101"/>
        <end position="129"/>
    </location>
</feature>
<dbReference type="InterPro" id="IPR011701">
    <property type="entry name" value="MFS"/>
</dbReference>
<dbReference type="VEuPathDB" id="FungiDB:Z519_05541"/>
<dbReference type="GO" id="GO:0015244">
    <property type="term" value="F:fluconazole transmembrane transporter activity"/>
    <property type="evidence" value="ECO:0007669"/>
    <property type="project" value="TreeGrafter"/>
</dbReference>
<dbReference type="FunFam" id="1.20.1250.20:FF:000011">
    <property type="entry name" value="MFS multidrug transporter, putative"/>
    <property type="match status" value="1"/>
</dbReference>
<keyword evidence="9" id="KW-1185">Reference proteome</keyword>
<feature type="transmembrane region" description="Helical" evidence="6">
    <location>
        <begin position="450"/>
        <end position="469"/>
    </location>
</feature>